<reference evidence="6" key="1">
    <citation type="submission" date="2021-04" db="EMBL/GenBank/DDBJ databases">
        <title>A novel Synergistetes isolate from a pyrite-forming mixed culture.</title>
        <authorList>
            <person name="Bunk B."/>
            <person name="Sproer C."/>
            <person name="Spring S."/>
            <person name="Pester M."/>
        </authorList>
    </citation>
    <scope>NUCLEOTIDE SEQUENCE [LARGE SCALE GENOMIC DNA]</scope>
    <source>
        <strain evidence="6">J.5.4.2-T.3.5.2</strain>
    </source>
</reference>
<evidence type="ECO:0000256" key="3">
    <source>
        <dbReference type="ARBA" id="ARBA00022695"/>
    </source>
</evidence>
<evidence type="ECO:0000256" key="1">
    <source>
        <dbReference type="ARBA" id="ARBA00012524"/>
    </source>
</evidence>
<comment type="catalytic activity">
    <reaction evidence="4">
        <text>apo-[citrate lyase ACP] + 2'-(5''-triphospho-alpha-D-ribosyl)-3'-dephospho-CoA = holo-[citrate lyase ACP] + diphosphate</text>
        <dbReference type="Rhea" id="RHEA:16333"/>
        <dbReference type="Rhea" id="RHEA-COMP:10157"/>
        <dbReference type="Rhea" id="RHEA-COMP:10158"/>
        <dbReference type="ChEBI" id="CHEBI:29999"/>
        <dbReference type="ChEBI" id="CHEBI:33019"/>
        <dbReference type="ChEBI" id="CHEBI:61378"/>
        <dbReference type="ChEBI" id="CHEBI:82683"/>
        <dbReference type="EC" id="2.7.7.61"/>
    </reaction>
</comment>
<dbReference type="GO" id="GO:0051191">
    <property type="term" value="P:prosthetic group biosynthetic process"/>
    <property type="evidence" value="ECO:0007669"/>
    <property type="project" value="InterPro"/>
</dbReference>
<dbReference type="KEGG" id="aram:KAR29_06200"/>
<dbReference type="EC" id="2.7.7.61" evidence="1"/>
<accession>A0A9Q7AQ72</accession>
<keyword evidence="2" id="KW-0808">Transferase</keyword>
<dbReference type="RefSeq" id="WP_274374744.1">
    <property type="nucleotide sequence ID" value="NZ_CP072943.1"/>
</dbReference>
<evidence type="ECO:0000256" key="2">
    <source>
        <dbReference type="ARBA" id="ARBA00022679"/>
    </source>
</evidence>
<dbReference type="Proteomes" id="UP000671879">
    <property type="component" value="Chromosome"/>
</dbReference>
<name>A0A9Q7AQ72_9BACT</name>
<organism evidence="5 6">
    <name type="scientific">Aminithiophilus ramosus</name>
    <dbReference type="NCBI Taxonomy" id="3029084"/>
    <lineage>
        <taxon>Bacteria</taxon>
        <taxon>Thermotogati</taxon>
        <taxon>Synergistota</taxon>
        <taxon>Synergistia</taxon>
        <taxon>Synergistales</taxon>
        <taxon>Aminithiophilaceae</taxon>
        <taxon>Aminithiophilus</taxon>
    </lineage>
</organism>
<gene>
    <name evidence="5" type="ORF">KAR29_06200</name>
</gene>
<keyword evidence="3" id="KW-0548">Nucleotidyltransferase</keyword>
<evidence type="ECO:0000256" key="4">
    <source>
        <dbReference type="ARBA" id="ARBA00048574"/>
    </source>
</evidence>
<dbReference type="EMBL" id="CP072943">
    <property type="protein sequence ID" value="QTX33457.1"/>
    <property type="molecule type" value="Genomic_DNA"/>
</dbReference>
<keyword evidence="6" id="KW-1185">Reference proteome</keyword>
<evidence type="ECO:0000313" key="5">
    <source>
        <dbReference type="EMBL" id="QTX33457.1"/>
    </source>
</evidence>
<dbReference type="Pfam" id="PF03802">
    <property type="entry name" value="CitX"/>
    <property type="match status" value="1"/>
</dbReference>
<evidence type="ECO:0000313" key="6">
    <source>
        <dbReference type="Proteomes" id="UP000671879"/>
    </source>
</evidence>
<sequence>MVRCDDLERLLAGREERWLRQRRLLASSDVVLQTALNVPGLPKAVEGDVSLLEALGSRLEACLVVPSERLLLVNGAGAALLLAFRGVDPLRLKEEALSLEEGLSWGRILDIDVLTEAGSLSRQLLGRPPRSCLLCDLPSKVCARQARHPLAALREAFLLLFERALGDLETFNSSRRPSLPFGDGGARGEGPDRP</sequence>
<dbReference type="GO" id="GO:0016829">
    <property type="term" value="F:lyase activity"/>
    <property type="evidence" value="ECO:0007669"/>
    <property type="project" value="UniProtKB-KW"/>
</dbReference>
<dbReference type="InterPro" id="IPR005551">
    <property type="entry name" value="CitX"/>
</dbReference>
<protein>
    <recommendedName>
        <fullName evidence="1">citrate lyase holo-[acyl-carrier protein] synthase</fullName>
        <ecNumber evidence="1">2.7.7.61</ecNumber>
    </recommendedName>
</protein>
<proteinExistence type="predicted"/>
<keyword evidence="5" id="KW-0456">Lyase</keyword>
<dbReference type="GO" id="GO:0050519">
    <property type="term" value="F:holo-citrate lyase synthase activity"/>
    <property type="evidence" value="ECO:0007669"/>
    <property type="project" value="UniProtKB-EC"/>
</dbReference>
<dbReference type="AlphaFoldDB" id="A0A9Q7AQ72"/>